<sequence>MGVTKPEQPKTLEEVITRWQGKSDVFDANHNVFDYNVLRKNFNEPLE</sequence>
<reference evidence="1 2" key="1">
    <citation type="submission" date="2010-04" db="EMBL/GenBank/DDBJ databases">
        <title>The Genome Sequence of Escherichia coli H386.</title>
        <authorList>
            <consortium name="The Broad Institute Genome Sequencing Platform"/>
            <consortium name="The Broad Institute Genome Sequencing Center for Infectious Disease"/>
            <person name="Feldgarden M."/>
            <person name="Gordon D.M."/>
            <person name="Johnson J.R."/>
            <person name="Johnston B.D."/>
            <person name="Young S."/>
            <person name="Zeng Q."/>
            <person name="Koehrsen M."/>
            <person name="Alvarado L."/>
            <person name="Berlin A.M."/>
            <person name="Borenstein D."/>
            <person name="Chapman S.B."/>
            <person name="Chen Z."/>
            <person name="Engels R."/>
            <person name="Freedman E."/>
            <person name="Gellesch M."/>
            <person name="Goldberg J."/>
            <person name="Griggs A."/>
            <person name="Gujja S."/>
            <person name="Heilman E.R."/>
            <person name="Heiman D.I."/>
            <person name="Hepburn T.A."/>
            <person name="Howarth C."/>
            <person name="Jen D."/>
            <person name="Larson L."/>
            <person name="Mehta T."/>
            <person name="Park D."/>
            <person name="Pearson M."/>
            <person name="Richards J."/>
            <person name="Roberts A."/>
            <person name="Saif S."/>
            <person name="Shea T.D."/>
            <person name="Shenoy N."/>
            <person name="Sisk P."/>
            <person name="Stolte C."/>
            <person name="Sykes S.N."/>
            <person name="Walk T."/>
            <person name="White J."/>
            <person name="Yandava C."/>
            <person name="Haas B."/>
            <person name="Henn M.R."/>
            <person name="Nusbaum C."/>
            <person name="Birren B."/>
        </authorList>
    </citation>
    <scope>NUCLEOTIDE SEQUENCE [LARGE SCALE GENOMIC DNA]</scope>
    <source>
        <strain evidence="1 2">H386</strain>
    </source>
</reference>
<accession>A0A1X3JFI6</accession>
<proteinExistence type="predicted"/>
<name>A0A1X3JFI6_ECOLX</name>
<gene>
    <name evidence="1" type="ORF">ECVG_05088</name>
</gene>
<evidence type="ECO:0000313" key="2">
    <source>
        <dbReference type="Proteomes" id="UP000193045"/>
    </source>
</evidence>
<protein>
    <submittedName>
        <fullName evidence="1">Outer-membrane protein YhbX</fullName>
    </submittedName>
</protein>
<organism evidence="1 2">
    <name type="scientific">Escherichia coli H386</name>
    <dbReference type="NCBI Taxonomy" id="656397"/>
    <lineage>
        <taxon>Bacteria</taxon>
        <taxon>Pseudomonadati</taxon>
        <taxon>Pseudomonadota</taxon>
        <taxon>Gammaproteobacteria</taxon>
        <taxon>Enterobacterales</taxon>
        <taxon>Enterobacteriaceae</taxon>
        <taxon>Escherichia</taxon>
    </lineage>
</organism>
<dbReference type="AlphaFoldDB" id="A0A1X3JFI6"/>
<comment type="caution">
    <text evidence="1">The sequence shown here is derived from an EMBL/GenBank/DDBJ whole genome shotgun (WGS) entry which is preliminary data.</text>
</comment>
<dbReference type="Proteomes" id="UP000193045">
    <property type="component" value="Unassembled WGS sequence"/>
</dbReference>
<evidence type="ECO:0000313" key="1">
    <source>
        <dbReference type="EMBL" id="OSL08294.1"/>
    </source>
</evidence>
<dbReference type="EMBL" id="ADJB01000059">
    <property type="protein sequence ID" value="OSL08294.1"/>
    <property type="molecule type" value="Genomic_DNA"/>
</dbReference>